<reference evidence="5 6" key="1">
    <citation type="journal article" date="2011" name="PLoS Pathog.">
        <title>Endophytic Life Strategies Decoded by Genome and Transcriptome Analyses of the Mutualistic Root Symbiont Piriformospora indica.</title>
        <authorList>
            <person name="Zuccaro A."/>
            <person name="Lahrmann U."/>
            <person name="Guldener U."/>
            <person name="Langen G."/>
            <person name="Pfiffi S."/>
            <person name="Biedenkopf D."/>
            <person name="Wong P."/>
            <person name="Samans B."/>
            <person name="Grimm C."/>
            <person name="Basiewicz M."/>
            <person name="Murat C."/>
            <person name="Martin F."/>
            <person name="Kogel K.H."/>
        </authorList>
    </citation>
    <scope>NUCLEOTIDE SEQUENCE [LARGE SCALE GENOMIC DNA]</scope>
    <source>
        <strain evidence="5 6">DSM 11827</strain>
    </source>
</reference>
<name>G4TQ46_SERID</name>
<dbReference type="GO" id="GO:0005525">
    <property type="term" value="F:GTP binding"/>
    <property type="evidence" value="ECO:0007669"/>
    <property type="project" value="UniProtKB-KW"/>
</dbReference>
<feature type="domain" description="CP-type G" evidence="4">
    <location>
        <begin position="95"/>
        <end position="260"/>
    </location>
</feature>
<evidence type="ECO:0000259" key="4">
    <source>
        <dbReference type="PROSITE" id="PS51721"/>
    </source>
</evidence>
<dbReference type="InterPro" id="IPR006073">
    <property type="entry name" value="GTP-bd"/>
</dbReference>
<evidence type="ECO:0000256" key="3">
    <source>
        <dbReference type="SAM" id="MobiDB-lite"/>
    </source>
</evidence>
<evidence type="ECO:0000313" key="5">
    <source>
        <dbReference type="EMBL" id="CCA73439.1"/>
    </source>
</evidence>
<dbReference type="EMBL" id="CAFZ01000225">
    <property type="protein sequence ID" value="CCA73439.1"/>
    <property type="molecule type" value="Genomic_DNA"/>
</dbReference>
<dbReference type="Pfam" id="PF01926">
    <property type="entry name" value="MMR_HSR1"/>
    <property type="match status" value="1"/>
</dbReference>
<feature type="compositionally biased region" description="Basic and acidic residues" evidence="3">
    <location>
        <begin position="531"/>
        <end position="548"/>
    </location>
</feature>
<organism evidence="5 6">
    <name type="scientific">Serendipita indica (strain DSM 11827)</name>
    <name type="common">Root endophyte fungus</name>
    <name type="synonym">Piriformospora indica</name>
    <dbReference type="NCBI Taxonomy" id="1109443"/>
    <lineage>
        <taxon>Eukaryota</taxon>
        <taxon>Fungi</taxon>
        <taxon>Dikarya</taxon>
        <taxon>Basidiomycota</taxon>
        <taxon>Agaricomycotina</taxon>
        <taxon>Agaricomycetes</taxon>
        <taxon>Sebacinales</taxon>
        <taxon>Serendipitaceae</taxon>
        <taxon>Serendipita</taxon>
    </lineage>
</organism>
<gene>
    <name evidence="5" type="ORF">PIIN_07393</name>
</gene>
<evidence type="ECO:0000256" key="1">
    <source>
        <dbReference type="ARBA" id="ARBA00022741"/>
    </source>
</evidence>
<dbReference type="STRING" id="1109443.G4TQ46"/>
<dbReference type="CDD" id="cd04178">
    <property type="entry name" value="Nucleostemin_like"/>
    <property type="match status" value="1"/>
</dbReference>
<feature type="region of interest" description="Disordered" evidence="3">
    <location>
        <begin position="503"/>
        <end position="548"/>
    </location>
</feature>
<feature type="compositionally biased region" description="Basic residues" evidence="3">
    <location>
        <begin position="515"/>
        <end position="530"/>
    </location>
</feature>
<feature type="compositionally biased region" description="Polar residues" evidence="3">
    <location>
        <begin position="467"/>
        <end position="478"/>
    </location>
</feature>
<evidence type="ECO:0000256" key="2">
    <source>
        <dbReference type="ARBA" id="ARBA00023134"/>
    </source>
</evidence>
<dbReference type="OMA" id="DMTENAM"/>
<dbReference type="FunCoup" id="G4TQ46">
    <property type="interactions" value="391"/>
</dbReference>
<dbReference type="InterPro" id="IPR030378">
    <property type="entry name" value="G_CP_dom"/>
</dbReference>
<dbReference type="HOGENOM" id="CLU_011106_5_5_1"/>
<dbReference type="InterPro" id="IPR023179">
    <property type="entry name" value="GTP-bd_ortho_bundle_sf"/>
</dbReference>
<evidence type="ECO:0000313" key="6">
    <source>
        <dbReference type="Proteomes" id="UP000007148"/>
    </source>
</evidence>
<dbReference type="Proteomes" id="UP000007148">
    <property type="component" value="Unassembled WGS sequence"/>
</dbReference>
<sequence length="548" mass="60585">MSSEVAHDLETFLKIHKDPGIPKLIALKAKAEIAAYKHKKPQNPSQQNASNGMDVVPSISTLAATAAAAEVEELQADENESPELRAIRIQRRQYLRTLSRVVEQSDIVIMVLDARDPEGCRSRMVEDEVRRREADGKRLIFVLNKIDLVPQESAQAWLKYLRHSAPTLPFRSSTQIQRQNLSSRTSPALLKLLKSYKPPNKSITVGVVGFPNVGKSSLINSLKRAKVCPVASEPGWTKELQSVSVERGLKIIDSPGVIFDEDYSDSGPTSISQASRILLLNVLSASTVDPLPVVNAILSRTPHEKLRELYALPDFSDSSGDHDMTENAMPTATKFLTMLALTSGRLLPGGTPNLEAAATQVLRDWNSGKIPYFTPVPEIHPSVRPSDAPGAENVGETKVVDAWKPAFDLGGLWDEADKGAWEEDYEAMEEAGNEMDEDDKLPNIPFKRLHSAQEAEEEESVLAGSLPPTSVNDAQSSISETARKQVFKRVKKNFTYEMELDEHEASTMASANPMSRKKLRQGSKKGRKLMHREARELNPTLHFDEATV</sequence>
<protein>
    <submittedName>
        <fullName evidence="5">Related to NUG1-Nuclear GTPase (Involved in Ribosome biogenesis)</fullName>
    </submittedName>
</protein>
<dbReference type="Gene3D" id="3.40.50.300">
    <property type="entry name" value="P-loop containing nucleotide triphosphate hydrolases"/>
    <property type="match status" value="1"/>
</dbReference>
<dbReference type="PANTHER" id="PTHR11089">
    <property type="entry name" value="GTP-BINDING PROTEIN-RELATED"/>
    <property type="match status" value="1"/>
</dbReference>
<comment type="caution">
    <text evidence="5">The sequence shown here is derived from an EMBL/GenBank/DDBJ whole genome shotgun (WGS) entry which is preliminary data.</text>
</comment>
<dbReference type="AlphaFoldDB" id="G4TQ46"/>
<dbReference type="Gene3D" id="1.10.1580.10">
    <property type="match status" value="1"/>
</dbReference>
<dbReference type="OrthoDB" id="444945at2759"/>
<keyword evidence="1" id="KW-0547">Nucleotide-binding</keyword>
<dbReference type="PANTHER" id="PTHR11089:SF30">
    <property type="entry name" value="GUANINE NUCLEOTIDE-BINDING PROTEIN-LIKE 3 HOMOLOG"/>
    <property type="match status" value="1"/>
</dbReference>
<accession>G4TQ46</accession>
<dbReference type="eggNOG" id="KOG2484">
    <property type="taxonomic scope" value="Eukaryota"/>
</dbReference>
<dbReference type="PROSITE" id="PS51721">
    <property type="entry name" value="G_CP"/>
    <property type="match status" value="1"/>
</dbReference>
<dbReference type="PRINTS" id="PR00326">
    <property type="entry name" value="GTP1OBG"/>
</dbReference>
<keyword evidence="2" id="KW-0342">GTP-binding</keyword>
<dbReference type="InterPro" id="IPR050755">
    <property type="entry name" value="TRAFAC_YlqF/YawG_RiboMat"/>
</dbReference>
<dbReference type="InParanoid" id="G4TQ46"/>
<feature type="region of interest" description="Disordered" evidence="3">
    <location>
        <begin position="451"/>
        <end position="478"/>
    </location>
</feature>
<keyword evidence="6" id="KW-1185">Reference proteome</keyword>
<proteinExistence type="predicted"/>
<dbReference type="GO" id="GO:0005730">
    <property type="term" value="C:nucleolus"/>
    <property type="evidence" value="ECO:0007669"/>
    <property type="project" value="TreeGrafter"/>
</dbReference>
<dbReference type="InterPro" id="IPR027417">
    <property type="entry name" value="P-loop_NTPase"/>
</dbReference>
<dbReference type="SUPFAM" id="SSF52540">
    <property type="entry name" value="P-loop containing nucleoside triphosphate hydrolases"/>
    <property type="match status" value="1"/>
</dbReference>